<feature type="transmembrane region" description="Helical" evidence="1">
    <location>
        <begin position="103"/>
        <end position="120"/>
    </location>
</feature>
<keyword evidence="3" id="KW-1185">Reference proteome</keyword>
<accession>A0AAV4RW17</accession>
<dbReference type="EMBL" id="BPLQ01006875">
    <property type="protein sequence ID" value="GIY25950.1"/>
    <property type="molecule type" value="Genomic_DNA"/>
</dbReference>
<name>A0AAV4RW17_9ARAC</name>
<comment type="caution">
    <text evidence="2">The sequence shown here is derived from an EMBL/GenBank/DDBJ whole genome shotgun (WGS) entry which is preliminary data.</text>
</comment>
<dbReference type="AlphaFoldDB" id="A0AAV4RW17"/>
<keyword evidence="1" id="KW-0812">Transmembrane</keyword>
<keyword evidence="1" id="KW-0472">Membrane</keyword>
<keyword evidence="1" id="KW-1133">Transmembrane helix</keyword>
<protein>
    <submittedName>
        <fullName evidence="2">Uncharacterized protein</fullName>
    </submittedName>
</protein>
<dbReference type="Proteomes" id="UP001054837">
    <property type="component" value="Unassembled WGS sequence"/>
</dbReference>
<organism evidence="2 3">
    <name type="scientific">Caerostris darwini</name>
    <dbReference type="NCBI Taxonomy" id="1538125"/>
    <lineage>
        <taxon>Eukaryota</taxon>
        <taxon>Metazoa</taxon>
        <taxon>Ecdysozoa</taxon>
        <taxon>Arthropoda</taxon>
        <taxon>Chelicerata</taxon>
        <taxon>Arachnida</taxon>
        <taxon>Araneae</taxon>
        <taxon>Araneomorphae</taxon>
        <taxon>Entelegynae</taxon>
        <taxon>Araneoidea</taxon>
        <taxon>Araneidae</taxon>
        <taxon>Caerostris</taxon>
    </lineage>
</organism>
<gene>
    <name evidence="2" type="ORF">CDAR_463811</name>
</gene>
<evidence type="ECO:0000313" key="3">
    <source>
        <dbReference type="Proteomes" id="UP001054837"/>
    </source>
</evidence>
<evidence type="ECO:0000313" key="2">
    <source>
        <dbReference type="EMBL" id="GIY25950.1"/>
    </source>
</evidence>
<evidence type="ECO:0000256" key="1">
    <source>
        <dbReference type="SAM" id="Phobius"/>
    </source>
</evidence>
<reference evidence="2 3" key="1">
    <citation type="submission" date="2021-06" db="EMBL/GenBank/DDBJ databases">
        <title>Caerostris darwini draft genome.</title>
        <authorList>
            <person name="Kono N."/>
            <person name="Arakawa K."/>
        </authorList>
    </citation>
    <scope>NUCLEOTIDE SEQUENCE [LARGE SCALE GENOMIC DNA]</scope>
</reference>
<proteinExistence type="predicted"/>
<sequence length="135" mass="15963">MGVSQTIHRSLKSNLYDTIISLQVTYRHRLREVEICTNSTKPKTVRPFQCFTTFMRNHQFHPYRRPAMTGQFAWESSKGRSHLGLRALDHTSPFLHPHRRVEWATFSCCMLFILFLNPFLRSSVFSKPDIWSVDF</sequence>